<reference evidence="1" key="2">
    <citation type="journal article" date="2015" name="Fish Shellfish Immunol.">
        <title>Early steps in the European eel (Anguilla anguilla)-Vibrio vulnificus interaction in the gills: Role of the RtxA13 toxin.</title>
        <authorList>
            <person name="Callol A."/>
            <person name="Pajuelo D."/>
            <person name="Ebbesson L."/>
            <person name="Teles M."/>
            <person name="MacKenzie S."/>
            <person name="Amaro C."/>
        </authorList>
    </citation>
    <scope>NUCLEOTIDE SEQUENCE</scope>
</reference>
<evidence type="ECO:0000313" key="1">
    <source>
        <dbReference type="EMBL" id="JAH57124.1"/>
    </source>
</evidence>
<sequence length="42" mass="4643">MKIHPVTNGGQNSEARLVQACFPDASQWKTLPYITLGETLIN</sequence>
<proteinExistence type="predicted"/>
<reference evidence="1" key="1">
    <citation type="submission" date="2014-11" db="EMBL/GenBank/DDBJ databases">
        <authorList>
            <person name="Amaro Gonzalez C."/>
        </authorList>
    </citation>
    <scope>NUCLEOTIDE SEQUENCE</scope>
</reference>
<organism evidence="1">
    <name type="scientific">Anguilla anguilla</name>
    <name type="common">European freshwater eel</name>
    <name type="synonym">Muraena anguilla</name>
    <dbReference type="NCBI Taxonomy" id="7936"/>
    <lineage>
        <taxon>Eukaryota</taxon>
        <taxon>Metazoa</taxon>
        <taxon>Chordata</taxon>
        <taxon>Craniata</taxon>
        <taxon>Vertebrata</taxon>
        <taxon>Euteleostomi</taxon>
        <taxon>Actinopterygii</taxon>
        <taxon>Neopterygii</taxon>
        <taxon>Teleostei</taxon>
        <taxon>Anguilliformes</taxon>
        <taxon>Anguillidae</taxon>
        <taxon>Anguilla</taxon>
    </lineage>
</organism>
<protein>
    <submittedName>
        <fullName evidence="1">Uncharacterized protein</fullName>
    </submittedName>
</protein>
<dbReference type="EMBL" id="GBXM01051453">
    <property type="protein sequence ID" value="JAH57124.1"/>
    <property type="molecule type" value="Transcribed_RNA"/>
</dbReference>
<accession>A0A0E9TTU7</accession>
<dbReference type="AlphaFoldDB" id="A0A0E9TTU7"/>
<name>A0A0E9TTU7_ANGAN</name>